<dbReference type="KEGG" id="kmn:HW532_00735"/>
<dbReference type="Gene3D" id="3.40.50.720">
    <property type="entry name" value="NAD(P)-binding Rossmann-like Domain"/>
    <property type="match status" value="1"/>
</dbReference>
<dbReference type="RefSeq" id="WP_213162611.1">
    <property type="nucleotide sequence ID" value="NZ_CP058214.1"/>
</dbReference>
<evidence type="ECO:0000313" key="6">
    <source>
        <dbReference type="Proteomes" id="UP000593594"/>
    </source>
</evidence>
<dbReference type="AlphaFoldDB" id="A0A7S8C122"/>
<evidence type="ECO:0000313" key="5">
    <source>
        <dbReference type="EMBL" id="QPC41393.1"/>
    </source>
</evidence>
<keyword evidence="3" id="KW-0520">NAD</keyword>
<dbReference type="CDD" id="cd08946">
    <property type="entry name" value="SDR_e"/>
    <property type="match status" value="1"/>
</dbReference>
<dbReference type="EMBL" id="CP058214">
    <property type="protein sequence ID" value="QPC41393.1"/>
    <property type="molecule type" value="Genomic_DNA"/>
</dbReference>
<keyword evidence="2" id="KW-0560">Oxidoreductase</keyword>
<dbReference type="PANTHER" id="PTHR43103">
    <property type="entry name" value="NUCLEOSIDE-DIPHOSPHATE-SUGAR EPIMERASE"/>
    <property type="match status" value="1"/>
</dbReference>
<reference evidence="5 6" key="1">
    <citation type="submission" date="2020-06" db="EMBL/GenBank/DDBJ databases">
        <title>Genome sequence of 2 isolates from Red Sea Mangroves.</title>
        <authorList>
            <person name="Sefrji F."/>
            <person name="Michoud G."/>
            <person name="Merlino G."/>
            <person name="Daffonchio D."/>
        </authorList>
    </citation>
    <scope>NUCLEOTIDE SEQUENCE [LARGE SCALE GENOMIC DNA]</scope>
    <source>
        <strain evidence="5 6">R1DC25</strain>
    </source>
</reference>
<accession>A0A7S8C122</accession>
<comment type="similarity">
    <text evidence="1">Belongs to the NAD(P)-dependent epimerase/dehydratase family.</text>
</comment>
<gene>
    <name evidence="5" type="ORF">HW532_00735</name>
</gene>
<sequence length="265" mass="29191">MHKLLITGAAGGLGRMLRENLAGIYPELRLSDIAPLDPAGEGEETVTCDLGDYDAVMDLVSGCDGIVHLGGISMENSFEAILNANLRGTYHIFEAARRHGRPRILFASSNHTIGFHERTERLDGESPYRPDSLYGLSKCYGELVARYYYDKFGVESLSVRIGSCFPEPRDRRMLATWLSGNDFCRMIEVAFAAPKLGCTMLYGASANKEQWWDNGHAAFLGWTPEETAEVYRDRVEAATPTPDPNDPAVIFQGGAFAAAGHFEDE</sequence>
<evidence type="ECO:0000256" key="1">
    <source>
        <dbReference type="ARBA" id="ARBA00007637"/>
    </source>
</evidence>
<evidence type="ECO:0000256" key="3">
    <source>
        <dbReference type="ARBA" id="ARBA00023027"/>
    </source>
</evidence>
<protein>
    <submittedName>
        <fullName evidence="5">NAD(P)-dependent oxidoreductase</fullName>
    </submittedName>
</protein>
<feature type="domain" description="NAD-dependent epimerase/dehydratase" evidence="4">
    <location>
        <begin position="5"/>
        <end position="175"/>
    </location>
</feature>
<dbReference type="GO" id="GO:0016491">
    <property type="term" value="F:oxidoreductase activity"/>
    <property type="evidence" value="ECO:0007669"/>
    <property type="project" value="UniProtKB-KW"/>
</dbReference>
<dbReference type="Pfam" id="PF01370">
    <property type="entry name" value="Epimerase"/>
    <property type="match status" value="1"/>
</dbReference>
<organism evidence="5 6">
    <name type="scientific">Kaustia mangrovi</name>
    <dbReference type="NCBI Taxonomy" id="2593653"/>
    <lineage>
        <taxon>Bacteria</taxon>
        <taxon>Pseudomonadati</taxon>
        <taxon>Pseudomonadota</taxon>
        <taxon>Alphaproteobacteria</taxon>
        <taxon>Hyphomicrobiales</taxon>
        <taxon>Parvibaculaceae</taxon>
        <taxon>Kaustia</taxon>
    </lineage>
</organism>
<evidence type="ECO:0000259" key="4">
    <source>
        <dbReference type="Pfam" id="PF01370"/>
    </source>
</evidence>
<proteinExistence type="inferred from homology"/>
<dbReference type="InterPro" id="IPR001509">
    <property type="entry name" value="Epimerase_deHydtase"/>
</dbReference>
<keyword evidence="6" id="KW-1185">Reference proteome</keyword>
<evidence type="ECO:0000256" key="2">
    <source>
        <dbReference type="ARBA" id="ARBA00023002"/>
    </source>
</evidence>
<dbReference type="PANTHER" id="PTHR43103:SF5">
    <property type="entry name" value="4-EPIMERASE, PUTATIVE (AFU_ORTHOLOGUE AFUA_7G00360)-RELATED"/>
    <property type="match status" value="1"/>
</dbReference>
<dbReference type="InterPro" id="IPR036291">
    <property type="entry name" value="NAD(P)-bd_dom_sf"/>
</dbReference>
<dbReference type="SUPFAM" id="SSF51735">
    <property type="entry name" value="NAD(P)-binding Rossmann-fold domains"/>
    <property type="match status" value="1"/>
</dbReference>
<name>A0A7S8C122_9HYPH</name>
<dbReference type="Proteomes" id="UP000593594">
    <property type="component" value="Chromosome"/>
</dbReference>